<keyword evidence="2" id="KW-1185">Reference proteome</keyword>
<proteinExistence type="predicted"/>
<dbReference type="AlphaFoldDB" id="E5R586"/>
<reference evidence="2" key="1">
    <citation type="journal article" date="2011" name="Nat. Commun.">
        <title>Effector diversification within compartments of the Leptosphaeria maculans genome affected by Repeat-Induced Point mutations.</title>
        <authorList>
            <person name="Rouxel T."/>
            <person name="Grandaubert J."/>
            <person name="Hane J.K."/>
            <person name="Hoede C."/>
            <person name="van de Wouw A.P."/>
            <person name="Couloux A."/>
            <person name="Dominguez V."/>
            <person name="Anthouard V."/>
            <person name="Bally P."/>
            <person name="Bourras S."/>
            <person name="Cozijnsen A.J."/>
            <person name="Ciuffetti L.M."/>
            <person name="Degrave A."/>
            <person name="Dilmaghani A."/>
            <person name="Duret L."/>
            <person name="Fudal I."/>
            <person name="Goodwin S.B."/>
            <person name="Gout L."/>
            <person name="Glaser N."/>
            <person name="Linglin J."/>
            <person name="Kema G.H.J."/>
            <person name="Lapalu N."/>
            <person name="Lawrence C.B."/>
            <person name="May K."/>
            <person name="Meyer M."/>
            <person name="Ollivier B."/>
            <person name="Poulain J."/>
            <person name="Schoch C.L."/>
            <person name="Simon A."/>
            <person name="Spatafora J.W."/>
            <person name="Stachowiak A."/>
            <person name="Turgeon B.G."/>
            <person name="Tyler B.M."/>
            <person name="Vincent D."/>
            <person name="Weissenbach J."/>
            <person name="Amselem J."/>
            <person name="Quesneville H."/>
            <person name="Oliver R.P."/>
            <person name="Wincker P."/>
            <person name="Balesdent M.-H."/>
            <person name="Howlett B.J."/>
        </authorList>
    </citation>
    <scope>NUCLEOTIDE SEQUENCE [LARGE SCALE GENOMIC DNA]</scope>
    <source>
        <strain evidence="2">JN3 / isolate v23.1.3 / race Av1-4-5-6-7-8</strain>
    </source>
</reference>
<dbReference type="Proteomes" id="UP000002668">
    <property type="component" value="Genome"/>
</dbReference>
<gene>
    <name evidence="1" type="ORF">LEMA_uP047620.1</name>
</gene>
<dbReference type="EMBL" id="FP929083">
    <property type="protein sequence ID" value="CBX92056.1"/>
    <property type="molecule type" value="Genomic_DNA"/>
</dbReference>
<dbReference type="RefSeq" id="XP_003835421.1">
    <property type="nucleotide sequence ID" value="XM_003835373.1"/>
</dbReference>
<dbReference type="GeneID" id="13284137"/>
<name>E5R586_LEPMJ</name>
<dbReference type="HOGENOM" id="CLU_2469493_0_0_1"/>
<accession>E5R586</accession>
<evidence type="ECO:0000313" key="1">
    <source>
        <dbReference type="EMBL" id="CBX92056.1"/>
    </source>
</evidence>
<evidence type="ECO:0000313" key="2">
    <source>
        <dbReference type="Proteomes" id="UP000002668"/>
    </source>
</evidence>
<protein>
    <submittedName>
        <fullName evidence="1">Predicted protein</fullName>
    </submittedName>
</protein>
<sequence length="88" mass="9868">MAHIQQLNSGIDASSLSRGFLTAASISLEAPSILVKDQDTRLRSTKQRYTRAKCGTVNIYKMEVLFRYAFWYLEEASEGTSPVSSVFE</sequence>
<dbReference type="VEuPathDB" id="FungiDB:LEMA_uP047620.1"/>
<organism evidence="2">
    <name type="scientific">Leptosphaeria maculans (strain JN3 / isolate v23.1.3 / race Av1-4-5-6-7-8)</name>
    <name type="common">Blackleg fungus</name>
    <name type="synonym">Phoma lingam</name>
    <dbReference type="NCBI Taxonomy" id="985895"/>
    <lineage>
        <taxon>Eukaryota</taxon>
        <taxon>Fungi</taxon>
        <taxon>Dikarya</taxon>
        <taxon>Ascomycota</taxon>
        <taxon>Pezizomycotina</taxon>
        <taxon>Dothideomycetes</taxon>
        <taxon>Pleosporomycetidae</taxon>
        <taxon>Pleosporales</taxon>
        <taxon>Pleosporineae</taxon>
        <taxon>Leptosphaeriaceae</taxon>
        <taxon>Plenodomus</taxon>
        <taxon>Plenodomus lingam/Leptosphaeria maculans species complex</taxon>
    </lineage>
</organism>
<dbReference type="InParanoid" id="E5R586"/>